<dbReference type="Pfam" id="PF04655">
    <property type="entry name" value="APH_6_hur"/>
    <property type="match status" value="1"/>
</dbReference>
<dbReference type="RefSeq" id="WP_175349709.1">
    <property type="nucleotide sequence ID" value="NZ_JABMCI010000071.1"/>
</dbReference>
<accession>A0A7Y6E087</accession>
<keyword evidence="1" id="KW-0808">Transferase</keyword>
<evidence type="ECO:0000313" key="2">
    <source>
        <dbReference type="Proteomes" id="UP000565724"/>
    </source>
</evidence>
<protein>
    <submittedName>
        <fullName evidence="1">Phosphotransferase</fullName>
    </submittedName>
</protein>
<sequence>MAGLVVPAILRDGPGRTSAGREWIGRLPELVERAARRWDVALDDPFTSGAASWCAPGSLPDGRAVVLKISFPHDEARHEAAALRAWHGHGVPELFDSDDDDWALLLDRVAPGTPLTAAPGTAQERLTAAAEVARTLWSAPVRVVVPALREVCEGWADLLRERGSRHGVDVRVAADLLRSLPGHADALVHGDLNPGNLLAAGDDRWVAIDPKPMRGDPAYDLWPLLEQVDDPFEHPDPAAVLGERIGLLAGLLDLDADRVAAWGFARCTESALWVWDQLHDEAGARRILGQADVWRRLLD</sequence>
<dbReference type="EMBL" id="JABMCI010000071">
    <property type="protein sequence ID" value="NUU19824.1"/>
    <property type="molecule type" value="Genomic_DNA"/>
</dbReference>
<dbReference type="InterPro" id="IPR006748">
    <property type="entry name" value="NH2Glyco/OHUrea_AB-resist_kin"/>
</dbReference>
<name>A0A7Y6E087_9CELL</name>
<dbReference type="GO" id="GO:0019748">
    <property type="term" value="P:secondary metabolic process"/>
    <property type="evidence" value="ECO:0007669"/>
    <property type="project" value="InterPro"/>
</dbReference>
<organism evidence="1 2">
    <name type="scientific">Cellulomonas humilata</name>
    <dbReference type="NCBI Taxonomy" id="144055"/>
    <lineage>
        <taxon>Bacteria</taxon>
        <taxon>Bacillati</taxon>
        <taxon>Actinomycetota</taxon>
        <taxon>Actinomycetes</taxon>
        <taxon>Micrococcales</taxon>
        <taxon>Cellulomonadaceae</taxon>
        <taxon>Cellulomonas</taxon>
    </lineage>
</organism>
<keyword evidence="2" id="KW-1185">Reference proteome</keyword>
<dbReference type="GO" id="GO:0016773">
    <property type="term" value="F:phosphotransferase activity, alcohol group as acceptor"/>
    <property type="evidence" value="ECO:0007669"/>
    <property type="project" value="InterPro"/>
</dbReference>
<proteinExistence type="predicted"/>
<comment type="caution">
    <text evidence="1">The sequence shown here is derived from an EMBL/GenBank/DDBJ whole genome shotgun (WGS) entry which is preliminary data.</text>
</comment>
<dbReference type="Proteomes" id="UP000565724">
    <property type="component" value="Unassembled WGS sequence"/>
</dbReference>
<dbReference type="Gene3D" id="1.10.510.10">
    <property type="entry name" value="Transferase(Phosphotransferase) domain 1"/>
    <property type="match status" value="1"/>
</dbReference>
<evidence type="ECO:0000313" key="1">
    <source>
        <dbReference type="EMBL" id="NUU19824.1"/>
    </source>
</evidence>
<dbReference type="InterPro" id="IPR011009">
    <property type="entry name" value="Kinase-like_dom_sf"/>
</dbReference>
<reference evidence="1 2" key="1">
    <citation type="submission" date="2020-05" db="EMBL/GenBank/DDBJ databases">
        <title>Genome Sequencing of Type Strains.</title>
        <authorList>
            <person name="Lemaire J.F."/>
            <person name="Inderbitzin P."/>
            <person name="Gregorio O.A."/>
            <person name="Collins S.B."/>
            <person name="Wespe N."/>
            <person name="Knight-Connoni V."/>
        </authorList>
    </citation>
    <scope>NUCLEOTIDE SEQUENCE [LARGE SCALE GENOMIC DNA]</scope>
    <source>
        <strain evidence="1 2">ATCC 25174</strain>
    </source>
</reference>
<dbReference type="AlphaFoldDB" id="A0A7Y6E087"/>
<gene>
    <name evidence="1" type="ORF">HP550_21480</name>
</gene>
<dbReference type="SUPFAM" id="SSF56112">
    <property type="entry name" value="Protein kinase-like (PK-like)"/>
    <property type="match status" value="1"/>
</dbReference>